<dbReference type="Proteomes" id="UP000078389">
    <property type="component" value="Unassembled WGS sequence"/>
</dbReference>
<dbReference type="STRING" id="1770058.A3840_05780"/>
<organism evidence="1 2">
    <name type="scientific">Devosia elaeis</name>
    <dbReference type="NCBI Taxonomy" id="1770058"/>
    <lineage>
        <taxon>Bacteria</taxon>
        <taxon>Pseudomonadati</taxon>
        <taxon>Pseudomonadota</taxon>
        <taxon>Alphaproteobacteria</taxon>
        <taxon>Hyphomicrobiales</taxon>
        <taxon>Devosiaceae</taxon>
        <taxon>Devosia</taxon>
    </lineage>
</organism>
<gene>
    <name evidence="1" type="ORF">A3840_05780</name>
</gene>
<evidence type="ECO:0000313" key="1">
    <source>
        <dbReference type="EMBL" id="OAM78601.1"/>
    </source>
</evidence>
<name>A0A178I0H4_9HYPH</name>
<evidence type="ECO:0000313" key="2">
    <source>
        <dbReference type="Proteomes" id="UP000078389"/>
    </source>
</evidence>
<sequence>MNVSNLQLQGLYLAIASVNNALVAKGLLTRAEVDVALKRAEQTALGDDRVMEDMNPANRDAVAFAPRFLMLANNSASETEISGFHELAKLVGQTKDHYPDEV</sequence>
<accession>A0A178I0H4</accession>
<protein>
    <submittedName>
        <fullName evidence="1">Uncharacterized protein</fullName>
    </submittedName>
</protein>
<reference evidence="1 2" key="1">
    <citation type="submission" date="2016-03" db="EMBL/GenBank/DDBJ databases">
        <title>Genome sequencing of Devosia sp. S37.</title>
        <authorList>
            <person name="Mohd Nor M."/>
        </authorList>
    </citation>
    <scope>NUCLEOTIDE SEQUENCE [LARGE SCALE GENOMIC DNA]</scope>
    <source>
        <strain evidence="1 2">S37</strain>
    </source>
</reference>
<proteinExistence type="predicted"/>
<dbReference type="EMBL" id="LVVY01000068">
    <property type="protein sequence ID" value="OAM78601.1"/>
    <property type="molecule type" value="Genomic_DNA"/>
</dbReference>
<comment type="caution">
    <text evidence="1">The sequence shown here is derived from an EMBL/GenBank/DDBJ whole genome shotgun (WGS) entry which is preliminary data.</text>
</comment>
<dbReference type="RefSeq" id="WP_067453256.1">
    <property type="nucleotide sequence ID" value="NZ_LVVY01000068.1"/>
</dbReference>
<keyword evidence="2" id="KW-1185">Reference proteome</keyword>
<dbReference type="OrthoDB" id="7359436at2"/>
<dbReference type="AlphaFoldDB" id="A0A178I0H4"/>